<dbReference type="Proteomes" id="UP001524460">
    <property type="component" value="Unassembled WGS sequence"/>
</dbReference>
<gene>
    <name evidence="12" type="ORF">NHN17_10995</name>
</gene>
<protein>
    <submittedName>
        <fullName evidence="12">RnfABCDGE type electron transport complex subunit B</fullName>
    </submittedName>
</protein>
<dbReference type="EMBL" id="JANEYT010000021">
    <property type="protein sequence ID" value="MCQ1058588.1"/>
    <property type="molecule type" value="Genomic_DNA"/>
</dbReference>
<feature type="domain" description="4Fe-4S" evidence="11">
    <location>
        <begin position="28"/>
        <end position="87"/>
    </location>
</feature>
<evidence type="ECO:0000313" key="12">
    <source>
        <dbReference type="EMBL" id="MCQ1058588.1"/>
    </source>
</evidence>
<evidence type="ECO:0000256" key="7">
    <source>
        <dbReference type="ARBA" id="ARBA00023004"/>
    </source>
</evidence>
<accession>A0ABT1N1H7</accession>
<feature type="domain" description="4Fe-4S ferredoxin-type" evidence="10">
    <location>
        <begin position="128"/>
        <end position="157"/>
    </location>
</feature>
<keyword evidence="13" id="KW-1185">Reference proteome</keyword>
<dbReference type="PIRSF" id="PIRSF005784">
    <property type="entry name" value="Elect_transpt_RnfB"/>
    <property type="match status" value="1"/>
</dbReference>
<dbReference type="PROSITE" id="PS51656">
    <property type="entry name" value="4FE4S"/>
    <property type="match status" value="1"/>
</dbReference>
<dbReference type="InterPro" id="IPR050395">
    <property type="entry name" value="4Fe4S_Ferredoxin_RnfB"/>
</dbReference>
<sequence length="169" mass="17624">MFAVLIFITLGLFLGFSLGMASKVLSVDGDPLVDEIEGMMPGGQCGQCGEAGCRQAAEAMVKGKLPITACPPGGVGLSEAIANALGVDVNTDDIALPLYAAIDESQCSGCQRCFKACPFDAIVGGAKQMHTVLSDICTGCKLCEPVCPQQCITFTESQPMWIWPKPMAA</sequence>
<evidence type="ECO:0000259" key="10">
    <source>
        <dbReference type="PROSITE" id="PS51379"/>
    </source>
</evidence>
<reference evidence="12 13" key="1">
    <citation type="submission" date="2022-07" db="EMBL/GenBank/DDBJ databases">
        <title>Photobacterium pectinilyticum sp. nov., a marine bacterium isolated from surface seawater of Qingdao offshore.</title>
        <authorList>
            <person name="Wang X."/>
        </authorList>
    </citation>
    <scope>NUCLEOTIDE SEQUENCE [LARGE SCALE GENOMIC DNA]</scope>
    <source>
        <strain evidence="12 13">ZSDE20</strain>
    </source>
</reference>
<dbReference type="InterPro" id="IPR010207">
    <property type="entry name" value="Elect_transpt_cplx_RnfB/RsxB"/>
</dbReference>
<dbReference type="PANTHER" id="PTHR43560:SF1">
    <property type="entry name" value="ION-TRANSLOCATING OXIDOREDUCTASE COMPLEX SUBUNIT B"/>
    <property type="match status" value="1"/>
</dbReference>
<keyword evidence="8" id="KW-0411">Iron-sulfur</keyword>
<dbReference type="Pfam" id="PF04060">
    <property type="entry name" value="FeS"/>
    <property type="match status" value="1"/>
</dbReference>
<keyword evidence="5" id="KW-1278">Translocase</keyword>
<evidence type="ECO:0000256" key="9">
    <source>
        <dbReference type="ARBA" id="ARBA00023136"/>
    </source>
</evidence>
<organism evidence="12 13">
    <name type="scientific">Photobacterium pectinilyticum</name>
    <dbReference type="NCBI Taxonomy" id="2906793"/>
    <lineage>
        <taxon>Bacteria</taxon>
        <taxon>Pseudomonadati</taxon>
        <taxon>Pseudomonadota</taxon>
        <taxon>Gammaproteobacteria</taxon>
        <taxon>Vibrionales</taxon>
        <taxon>Vibrionaceae</taxon>
        <taxon>Photobacterium</taxon>
    </lineage>
</organism>
<proteinExistence type="predicted"/>
<evidence type="ECO:0000256" key="2">
    <source>
        <dbReference type="ARBA" id="ARBA00022485"/>
    </source>
</evidence>
<evidence type="ECO:0000313" key="13">
    <source>
        <dbReference type="Proteomes" id="UP001524460"/>
    </source>
</evidence>
<keyword evidence="9" id="KW-0472">Membrane</keyword>
<dbReference type="PROSITE" id="PS00198">
    <property type="entry name" value="4FE4S_FER_1"/>
    <property type="match status" value="1"/>
</dbReference>
<dbReference type="Gene3D" id="1.10.15.40">
    <property type="entry name" value="Electron transport complex subunit B, putative Fe-S cluster"/>
    <property type="match status" value="1"/>
</dbReference>
<evidence type="ECO:0000256" key="3">
    <source>
        <dbReference type="ARBA" id="ARBA00022723"/>
    </source>
</evidence>
<evidence type="ECO:0000256" key="8">
    <source>
        <dbReference type="ARBA" id="ARBA00023014"/>
    </source>
</evidence>
<keyword evidence="3" id="KW-0479">Metal-binding</keyword>
<dbReference type="NCBIfam" id="TIGR01944">
    <property type="entry name" value="rnfB"/>
    <property type="match status" value="1"/>
</dbReference>
<keyword evidence="6" id="KW-0249">Electron transport</keyword>
<dbReference type="Gene3D" id="3.30.70.20">
    <property type="match status" value="1"/>
</dbReference>
<dbReference type="SUPFAM" id="SSF54862">
    <property type="entry name" value="4Fe-4S ferredoxins"/>
    <property type="match status" value="1"/>
</dbReference>
<dbReference type="Pfam" id="PF14697">
    <property type="entry name" value="Fer4_21"/>
    <property type="match status" value="1"/>
</dbReference>
<dbReference type="InterPro" id="IPR017896">
    <property type="entry name" value="4Fe4S_Fe-S-bd"/>
</dbReference>
<keyword evidence="4" id="KW-0677">Repeat</keyword>
<keyword evidence="7" id="KW-0408">Iron</keyword>
<evidence type="ECO:0000259" key="11">
    <source>
        <dbReference type="PROSITE" id="PS51656"/>
    </source>
</evidence>
<evidence type="ECO:0000256" key="5">
    <source>
        <dbReference type="ARBA" id="ARBA00022967"/>
    </source>
</evidence>
<dbReference type="PANTHER" id="PTHR43560">
    <property type="entry name" value="ION-TRANSLOCATING OXIDOREDUCTASE COMPLEX SUBUNIT B"/>
    <property type="match status" value="1"/>
</dbReference>
<evidence type="ECO:0000256" key="6">
    <source>
        <dbReference type="ARBA" id="ARBA00022982"/>
    </source>
</evidence>
<dbReference type="InterPro" id="IPR016463">
    <property type="entry name" value="RnfB/RsxB_Proteobac"/>
</dbReference>
<evidence type="ECO:0000256" key="4">
    <source>
        <dbReference type="ARBA" id="ARBA00022737"/>
    </source>
</evidence>
<dbReference type="InterPro" id="IPR007202">
    <property type="entry name" value="4Fe-4S_dom"/>
</dbReference>
<dbReference type="RefSeq" id="WP_255042550.1">
    <property type="nucleotide sequence ID" value="NZ_JANEYT010000021.1"/>
</dbReference>
<dbReference type="InterPro" id="IPR017900">
    <property type="entry name" value="4Fe4S_Fe_S_CS"/>
</dbReference>
<name>A0ABT1N1H7_9GAMM</name>
<comment type="caution">
    <text evidence="12">The sequence shown here is derived from an EMBL/GenBank/DDBJ whole genome shotgun (WGS) entry which is preliminary data.</text>
</comment>
<evidence type="ECO:0000256" key="1">
    <source>
        <dbReference type="ARBA" id="ARBA00022448"/>
    </source>
</evidence>
<keyword evidence="2" id="KW-0004">4Fe-4S</keyword>
<feature type="domain" description="4Fe-4S ferredoxin-type" evidence="10">
    <location>
        <begin position="98"/>
        <end position="127"/>
    </location>
</feature>
<keyword evidence="1" id="KW-0813">Transport</keyword>
<dbReference type="PROSITE" id="PS51379">
    <property type="entry name" value="4FE4S_FER_2"/>
    <property type="match status" value="2"/>
</dbReference>